<evidence type="ECO:0000313" key="2">
    <source>
        <dbReference type="EMBL" id="TIA91634.1"/>
    </source>
</evidence>
<feature type="compositionally biased region" description="Low complexity" evidence="1">
    <location>
        <begin position="294"/>
        <end position="306"/>
    </location>
</feature>
<feature type="region of interest" description="Disordered" evidence="1">
    <location>
        <begin position="102"/>
        <end position="130"/>
    </location>
</feature>
<comment type="caution">
    <text evidence="2">The sequence shown here is derived from an EMBL/GenBank/DDBJ whole genome shotgun (WGS) entry which is preliminary data.</text>
</comment>
<feature type="region of interest" description="Disordered" evidence="1">
    <location>
        <begin position="219"/>
        <end position="241"/>
    </location>
</feature>
<dbReference type="OrthoDB" id="10534574at2759"/>
<feature type="compositionally biased region" description="Basic residues" evidence="1">
    <location>
        <begin position="221"/>
        <end position="231"/>
    </location>
</feature>
<accession>A0A4T0FV54</accession>
<keyword evidence="3" id="KW-1185">Reference proteome</keyword>
<protein>
    <submittedName>
        <fullName evidence="2">Uncharacterized protein</fullName>
    </submittedName>
</protein>
<feature type="region of interest" description="Disordered" evidence="1">
    <location>
        <begin position="50"/>
        <end position="77"/>
    </location>
</feature>
<dbReference type="EMBL" id="SPNW01000011">
    <property type="protein sequence ID" value="TIA91634.1"/>
    <property type="molecule type" value="Genomic_DNA"/>
</dbReference>
<name>A0A4T0FV54_9BASI</name>
<evidence type="ECO:0000256" key="1">
    <source>
        <dbReference type="SAM" id="MobiDB-lite"/>
    </source>
</evidence>
<proteinExistence type="predicted"/>
<feature type="region of interest" description="Disordered" evidence="1">
    <location>
        <begin position="293"/>
        <end position="327"/>
    </location>
</feature>
<evidence type="ECO:0000313" key="3">
    <source>
        <dbReference type="Proteomes" id="UP000310189"/>
    </source>
</evidence>
<reference evidence="2 3" key="1">
    <citation type="submission" date="2019-03" db="EMBL/GenBank/DDBJ databases">
        <title>Sequencing 23 genomes of Wallemia ichthyophaga.</title>
        <authorList>
            <person name="Gostincar C."/>
        </authorList>
    </citation>
    <scope>NUCLEOTIDE SEQUENCE [LARGE SCALE GENOMIC DNA]</scope>
    <source>
        <strain evidence="2 3">EXF-5753</strain>
    </source>
</reference>
<sequence length="327" mass="37851">MDARPPVASTSSDTTALAEIRGKYSFNEARKDGNGINAINVVKPVARAVTMNDQDLPSQPKRKRNNKPNKAPSREYTLTMISMDTLHRVNDDIANNRINDDDIKIDTPKRQRKKKDNSNNNKKQKRPRLLMEDAKKLSDDVFAGYVLQPLTKCLFCVKQFRNKDDKPLPERQIGAHIIHCSHNKGYDTAYAKQQVSMKLKMIVNNRTLLEEAMEKQFQRVNQKHKKKKKVPSKLQSHSTTSNIVSERLDDFLKKYDDSETEDEDDQYMESPFLESELAVLYRKPTEVIEDEVIETQTQTQTQTQTYETEKKQQIPIKSRHKETIVID</sequence>
<dbReference type="Proteomes" id="UP000310189">
    <property type="component" value="Unassembled WGS sequence"/>
</dbReference>
<dbReference type="AlphaFoldDB" id="A0A4T0FV54"/>
<organism evidence="2 3">
    <name type="scientific">Wallemia hederae</name>
    <dbReference type="NCBI Taxonomy" id="1540922"/>
    <lineage>
        <taxon>Eukaryota</taxon>
        <taxon>Fungi</taxon>
        <taxon>Dikarya</taxon>
        <taxon>Basidiomycota</taxon>
        <taxon>Wallemiomycotina</taxon>
        <taxon>Wallemiomycetes</taxon>
        <taxon>Wallemiales</taxon>
        <taxon>Wallemiaceae</taxon>
        <taxon>Wallemia</taxon>
    </lineage>
</organism>
<gene>
    <name evidence="2" type="ORF">E3P99_00964</name>
</gene>